<gene>
    <name evidence="1" type="ORF">Sdiek1_0945</name>
</gene>
<evidence type="ECO:0000313" key="1">
    <source>
        <dbReference type="EMBL" id="ARU48111.1"/>
    </source>
</evidence>
<dbReference type="OrthoDB" id="5365931at2"/>
<dbReference type="AlphaFoldDB" id="A0A1Y0HJ35"/>
<evidence type="ECO:0000313" key="2">
    <source>
        <dbReference type="Proteomes" id="UP000196005"/>
    </source>
</evidence>
<dbReference type="Proteomes" id="UP000196005">
    <property type="component" value="Chromosome"/>
</dbReference>
<sequence length="157" mass="18405">MAQDQIYYLDDENGIKLLPIAIALDRDQEIYLIQIFEENYESKKKYLRGELILVRNHILTSTFCDTIHFMEEINLFDAGNDQNRYLAVTEYKSTKNLKLKYDGNVDVFISKALARGMYRIFTLSFAGYSTAALLEKEFKLTPQLLTQLLHQFKFLLK</sequence>
<dbReference type="KEGG" id="suls:Sdiek1_0945"/>
<organism evidence="1 2">
    <name type="scientific">Sulfurospirillum diekertiae</name>
    <dbReference type="NCBI Taxonomy" id="1854492"/>
    <lineage>
        <taxon>Bacteria</taxon>
        <taxon>Pseudomonadati</taxon>
        <taxon>Campylobacterota</taxon>
        <taxon>Epsilonproteobacteria</taxon>
        <taxon>Campylobacterales</taxon>
        <taxon>Sulfurospirillaceae</taxon>
        <taxon>Sulfurospirillum</taxon>
    </lineage>
</organism>
<proteinExistence type="predicted"/>
<protein>
    <submittedName>
        <fullName evidence="1">Uncharacterized protein</fullName>
    </submittedName>
</protein>
<keyword evidence="2" id="KW-1185">Reference proteome</keyword>
<accession>A0A1Y0HJ35</accession>
<dbReference type="RefSeq" id="WP_087438113.1">
    <property type="nucleotide sequence ID" value="NZ_CP021416.1"/>
</dbReference>
<name>A0A1Y0HJ35_9BACT</name>
<dbReference type="EMBL" id="CP021416">
    <property type="protein sequence ID" value="ARU48111.1"/>
    <property type="molecule type" value="Genomic_DNA"/>
</dbReference>
<reference evidence="2" key="1">
    <citation type="submission" date="2017-05" db="EMBL/GenBank/DDBJ databases">
        <title>Dechlorination kinetics govern the competition between two new strains of the genus Sulfurospirillum.</title>
        <authorList>
            <person name="Buttet G.F."/>
            <person name="Murray A.M."/>
            <person name="Goris T."/>
            <person name="Burion M."/>
            <person name="Lin B."/>
            <person name="Rolle M."/>
            <person name="Maillard J."/>
        </authorList>
    </citation>
    <scope>NUCLEOTIDE SEQUENCE [LARGE SCALE GENOMIC DNA]</scope>
    <source>
        <strain evidence="2">SL2-1</strain>
    </source>
</reference>